<dbReference type="Pfam" id="PF00440">
    <property type="entry name" value="TetR_N"/>
    <property type="match status" value="1"/>
</dbReference>
<feature type="domain" description="HTH tetR-type" evidence="3">
    <location>
        <begin position="19"/>
        <end position="79"/>
    </location>
</feature>
<dbReference type="Proteomes" id="UP000028880">
    <property type="component" value="Unassembled WGS sequence"/>
</dbReference>
<dbReference type="GO" id="GO:0003677">
    <property type="term" value="F:DNA binding"/>
    <property type="evidence" value="ECO:0007669"/>
    <property type="project" value="UniProtKB-UniRule"/>
</dbReference>
<protein>
    <submittedName>
        <fullName evidence="4">TetR family transcriptional regulator</fullName>
    </submittedName>
</protein>
<accession>A0A024K5F3</accession>
<organism evidence="4">
    <name type="scientific">Mycobacterium triplex</name>
    <dbReference type="NCBI Taxonomy" id="47839"/>
    <lineage>
        <taxon>Bacteria</taxon>
        <taxon>Bacillati</taxon>
        <taxon>Actinomycetota</taxon>
        <taxon>Actinomycetes</taxon>
        <taxon>Mycobacteriales</taxon>
        <taxon>Mycobacteriaceae</taxon>
        <taxon>Mycobacterium</taxon>
        <taxon>Mycobacterium simiae complex</taxon>
    </lineage>
</organism>
<keyword evidence="1 2" id="KW-0238">DNA-binding</keyword>
<gene>
    <name evidence="4" type="ORF">BN973_05682</name>
</gene>
<sequence length="205" mass="22288">MCVLLAESEAAMSRPGRHTASNAAILDATQVVATLGGFKAVHFKSVAKQAGVTVGSVCDHFTSKTHLLVTLLAREFVRLDQERDWSTCAASPIRRVESLTRRLHDEWQQNAKLTEAVMRAFIIADTDEALGAQHAADLIESMLARALSGGTEGIYERQIASLIADIWLANLMAFVGGRATAEQTRKCINRATRRVLDAWEGAGNL</sequence>
<name>A0A024K5F3_9MYCO</name>
<dbReference type="PROSITE" id="PS50977">
    <property type="entry name" value="HTH_TETR_2"/>
    <property type="match status" value="1"/>
</dbReference>
<evidence type="ECO:0000313" key="4">
    <source>
        <dbReference type="EMBL" id="CDO91275.1"/>
    </source>
</evidence>
<dbReference type="EMBL" id="HG964447">
    <property type="protein sequence ID" value="CDO91275.1"/>
    <property type="molecule type" value="Genomic_DNA"/>
</dbReference>
<dbReference type="InterPro" id="IPR041642">
    <property type="entry name" value="KstR_C"/>
</dbReference>
<dbReference type="STRING" id="47839.BN973_05682"/>
<evidence type="ECO:0000256" key="1">
    <source>
        <dbReference type="ARBA" id="ARBA00023125"/>
    </source>
</evidence>
<dbReference type="InterPro" id="IPR009057">
    <property type="entry name" value="Homeodomain-like_sf"/>
</dbReference>
<evidence type="ECO:0000259" key="3">
    <source>
        <dbReference type="PROSITE" id="PS50977"/>
    </source>
</evidence>
<reference evidence="4" key="2">
    <citation type="submission" date="2014-04" db="EMBL/GenBank/DDBJ databases">
        <authorList>
            <person name="Urmite Genomes U."/>
        </authorList>
    </citation>
    <scope>NUCLEOTIDE SEQUENCE</scope>
    <source>
        <strain evidence="4">DSM 44626</strain>
    </source>
</reference>
<feature type="DNA-binding region" description="H-T-H motif" evidence="2">
    <location>
        <begin position="42"/>
        <end position="61"/>
    </location>
</feature>
<reference evidence="4" key="1">
    <citation type="journal article" date="2014" name="Genome Announc.">
        <title>Draft Genome Sequence of Mycobacterium triplex DSM 44626.</title>
        <authorList>
            <person name="Sassi M."/>
            <person name="Croce O."/>
            <person name="Robert C."/>
            <person name="Raoult D."/>
            <person name="Drancourt M."/>
        </authorList>
    </citation>
    <scope>NUCLEOTIDE SEQUENCE [LARGE SCALE GENOMIC DNA]</scope>
    <source>
        <strain evidence="4">DSM 44626</strain>
    </source>
</reference>
<dbReference type="SUPFAM" id="SSF46689">
    <property type="entry name" value="Homeodomain-like"/>
    <property type="match status" value="1"/>
</dbReference>
<dbReference type="InterPro" id="IPR001647">
    <property type="entry name" value="HTH_TetR"/>
</dbReference>
<dbReference type="HOGENOM" id="CLU_092076_0_0_11"/>
<dbReference type="AlphaFoldDB" id="A0A024K5F3"/>
<dbReference type="eggNOG" id="COG1309">
    <property type="taxonomic scope" value="Bacteria"/>
</dbReference>
<dbReference type="Gene3D" id="1.10.357.10">
    <property type="entry name" value="Tetracycline Repressor, domain 2"/>
    <property type="match status" value="1"/>
</dbReference>
<dbReference type="Pfam" id="PF17925">
    <property type="entry name" value="TetR_C_20"/>
    <property type="match status" value="1"/>
</dbReference>
<evidence type="ECO:0000256" key="2">
    <source>
        <dbReference type="PROSITE-ProRule" id="PRU00335"/>
    </source>
</evidence>
<proteinExistence type="predicted"/>